<sequence length="349" mass="39112">MPSTPVCDAVFKLNNGYSFPAVGLGTWQGMKLQPHEHPHSSAGICLIYHQGGFGSEDTNALEESIIHALRSGYRLIDTAQYYEIEDVVGRAIRNSGIPRSEITVVTKFWGEWHHNPAEALQISLESMDIEYIDVFLMHWPWATTPSPERKPLRKYESPTFIETWKMMEKLVGPKCRTIGVSNFTQKTLEELLPVATIPPAINQVELHAFNPNLKLVPFCQSKGIVVMSWSTMGGEASGSNLILHHELFKGIGQNHGCSTGVVSLSWAVQRGISVIPKSSSPSRIAENIKLVKLSDEEMDQINNAHKTIKRHRIADHISILWKDVDGVPTLKGWTKVDFGWENEHGEWLT</sequence>
<feature type="binding site" evidence="5">
    <location>
        <position position="138"/>
    </location>
    <ligand>
        <name>substrate</name>
    </ligand>
</feature>
<dbReference type="Pfam" id="PF00248">
    <property type="entry name" value="Aldo_ket_red"/>
    <property type="match status" value="1"/>
</dbReference>
<evidence type="ECO:0000256" key="2">
    <source>
        <dbReference type="ARBA" id="ARBA00022857"/>
    </source>
</evidence>
<dbReference type="PANTHER" id="PTHR43827:SF3">
    <property type="entry name" value="NADP-DEPENDENT OXIDOREDUCTASE DOMAIN-CONTAINING PROTEIN"/>
    <property type="match status" value="1"/>
</dbReference>
<dbReference type="PIRSF" id="PIRSF000097">
    <property type="entry name" value="AKR"/>
    <property type="match status" value="1"/>
</dbReference>
<evidence type="ECO:0000256" key="5">
    <source>
        <dbReference type="PIRSR" id="PIRSR000097-2"/>
    </source>
</evidence>
<evidence type="ECO:0000256" key="3">
    <source>
        <dbReference type="ARBA" id="ARBA00023002"/>
    </source>
</evidence>
<dbReference type="PROSITE" id="PS00063">
    <property type="entry name" value="ALDOKETO_REDUCTASE_3"/>
    <property type="match status" value="1"/>
</dbReference>
<dbReference type="GO" id="GO:0016616">
    <property type="term" value="F:oxidoreductase activity, acting on the CH-OH group of donors, NAD or NADP as acceptor"/>
    <property type="evidence" value="ECO:0007669"/>
    <property type="project" value="UniProtKB-ARBA"/>
</dbReference>
<keyword evidence="2" id="KW-0521">NADP</keyword>
<keyword evidence="3" id="KW-0560">Oxidoreductase</keyword>
<protein>
    <recommendedName>
        <fullName evidence="7">NADP-dependent oxidoreductase domain-containing protein</fullName>
    </recommendedName>
</protein>
<keyword evidence="9" id="KW-1185">Reference proteome</keyword>
<evidence type="ECO:0000313" key="9">
    <source>
        <dbReference type="Proteomes" id="UP000028045"/>
    </source>
</evidence>
<evidence type="ECO:0000256" key="1">
    <source>
        <dbReference type="ARBA" id="ARBA00007905"/>
    </source>
</evidence>
<feature type="active site" description="Proton donor" evidence="4">
    <location>
        <position position="82"/>
    </location>
</feature>
<dbReference type="AlphaFoldDB" id="A0A084AUA0"/>
<dbReference type="InterPro" id="IPR023210">
    <property type="entry name" value="NADP_OxRdtase_dom"/>
</dbReference>
<dbReference type="SUPFAM" id="SSF51430">
    <property type="entry name" value="NAD(P)-linked oxidoreductase"/>
    <property type="match status" value="1"/>
</dbReference>
<dbReference type="InterPro" id="IPR020471">
    <property type="entry name" value="AKR"/>
</dbReference>
<dbReference type="PRINTS" id="PR00069">
    <property type="entry name" value="ALDKETRDTASE"/>
</dbReference>
<proteinExistence type="inferred from homology"/>
<evidence type="ECO:0000313" key="8">
    <source>
        <dbReference type="EMBL" id="KEY68879.1"/>
    </source>
</evidence>
<feature type="domain" description="NADP-dependent oxidoreductase" evidence="7">
    <location>
        <begin position="63"/>
        <end position="304"/>
    </location>
</feature>
<comment type="similarity">
    <text evidence="1">Belongs to the aldo/keto reductase family.</text>
</comment>
<accession>A0A084AUA0</accession>
<dbReference type="OrthoDB" id="5945798at2759"/>
<reference evidence="8 9" key="1">
    <citation type="journal article" date="2014" name="BMC Genomics">
        <title>Comparative genome sequencing reveals chemotype-specific gene clusters in the toxigenic black mold Stachybotrys.</title>
        <authorList>
            <person name="Semeiks J."/>
            <person name="Borek D."/>
            <person name="Otwinowski Z."/>
            <person name="Grishin N.V."/>
        </authorList>
    </citation>
    <scope>NUCLEOTIDE SEQUENCE [LARGE SCALE GENOMIC DNA]</scope>
    <source>
        <strain evidence="9">CBS 109288 / IBT 7711</strain>
    </source>
</reference>
<name>A0A084AUA0_STACB</name>
<dbReference type="Gene3D" id="3.20.20.100">
    <property type="entry name" value="NADP-dependent oxidoreductase domain"/>
    <property type="match status" value="1"/>
</dbReference>
<organism evidence="8 9">
    <name type="scientific">Stachybotrys chartarum (strain CBS 109288 / IBT 7711)</name>
    <name type="common">Toxic black mold</name>
    <name type="synonym">Stilbospora chartarum</name>
    <dbReference type="NCBI Taxonomy" id="1280523"/>
    <lineage>
        <taxon>Eukaryota</taxon>
        <taxon>Fungi</taxon>
        <taxon>Dikarya</taxon>
        <taxon>Ascomycota</taxon>
        <taxon>Pezizomycotina</taxon>
        <taxon>Sordariomycetes</taxon>
        <taxon>Hypocreomycetidae</taxon>
        <taxon>Hypocreales</taxon>
        <taxon>Stachybotryaceae</taxon>
        <taxon>Stachybotrys</taxon>
    </lineage>
</organism>
<gene>
    <name evidence="8" type="ORF">S7711_03814</name>
</gene>
<dbReference type="Proteomes" id="UP000028045">
    <property type="component" value="Unassembled WGS sequence"/>
</dbReference>
<evidence type="ECO:0000259" key="7">
    <source>
        <dbReference type="Pfam" id="PF00248"/>
    </source>
</evidence>
<dbReference type="PROSITE" id="PS00798">
    <property type="entry name" value="ALDOKETO_REDUCTASE_1"/>
    <property type="match status" value="1"/>
</dbReference>
<dbReference type="CDD" id="cd19071">
    <property type="entry name" value="AKR_AKR1-5-like"/>
    <property type="match status" value="1"/>
</dbReference>
<dbReference type="InterPro" id="IPR018170">
    <property type="entry name" value="Aldo/ket_reductase_CS"/>
</dbReference>
<evidence type="ECO:0000256" key="4">
    <source>
        <dbReference type="PIRSR" id="PIRSR000097-1"/>
    </source>
</evidence>
<dbReference type="EMBL" id="KL648556">
    <property type="protein sequence ID" value="KEY68879.1"/>
    <property type="molecule type" value="Genomic_DNA"/>
</dbReference>
<dbReference type="PANTHER" id="PTHR43827">
    <property type="entry name" value="2,5-DIKETO-D-GLUCONIC ACID REDUCTASE"/>
    <property type="match status" value="1"/>
</dbReference>
<feature type="site" description="Lowers pKa of active site Tyr" evidence="6">
    <location>
        <position position="107"/>
    </location>
</feature>
<dbReference type="HOGENOM" id="CLU_023205_0_0_1"/>
<dbReference type="PROSITE" id="PS00062">
    <property type="entry name" value="ALDOKETO_REDUCTASE_2"/>
    <property type="match status" value="1"/>
</dbReference>
<dbReference type="InterPro" id="IPR036812">
    <property type="entry name" value="NAD(P)_OxRdtase_dom_sf"/>
</dbReference>
<evidence type="ECO:0000256" key="6">
    <source>
        <dbReference type="PIRSR" id="PIRSR000097-3"/>
    </source>
</evidence>